<sequence length="216" mass="24580">MGAPDETDRIDDFPAVADNFDIVQWLRGKGGAESVVEQYHALRDIPVQPVQTGLRLGEFLLTEEDPEVVAFGHDEHTFFMASTSILSMDPQIEPWRSLDVTAGEMRHVARNTKVGWEEFDWWDRGVLKRRLSYGLDESDTGIQIGDPPDFETPFWTWVANAEPIPDENGALPDRDGLWVEVSDVLMAMVLNSLLNLNPHDMTTWDWKVDTYRVPPL</sequence>
<comment type="caution">
    <text evidence="1">The sequence shown here is derived from an EMBL/GenBank/DDBJ whole genome shotgun (WGS) entry which is preliminary data.</text>
</comment>
<accession>A0A0W8I3R0</accession>
<dbReference type="Pfam" id="PF21997">
    <property type="entry name" value="DUF6928"/>
    <property type="match status" value="1"/>
</dbReference>
<evidence type="ECO:0000313" key="2">
    <source>
        <dbReference type="Proteomes" id="UP000054837"/>
    </source>
</evidence>
<dbReference type="EMBL" id="LQBL01000030">
    <property type="protein sequence ID" value="KUG52415.1"/>
    <property type="molecule type" value="Genomic_DNA"/>
</dbReference>
<keyword evidence="2" id="KW-1185">Reference proteome</keyword>
<proteinExistence type="predicted"/>
<evidence type="ECO:0000313" key="1">
    <source>
        <dbReference type="EMBL" id="KUG52415.1"/>
    </source>
</evidence>
<organism evidence="1 2">
    <name type="scientific">Serinicoccus chungangensis</name>
    <dbReference type="NCBI Taxonomy" id="767452"/>
    <lineage>
        <taxon>Bacteria</taxon>
        <taxon>Bacillati</taxon>
        <taxon>Actinomycetota</taxon>
        <taxon>Actinomycetes</taxon>
        <taxon>Micrococcales</taxon>
        <taxon>Ornithinimicrobiaceae</taxon>
        <taxon>Serinicoccus</taxon>
    </lineage>
</organism>
<dbReference type="AlphaFoldDB" id="A0A0W8I3R0"/>
<dbReference type="OrthoDB" id="4865578at2"/>
<dbReference type="Proteomes" id="UP000054837">
    <property type="component" value="Unassembled WGS sequence"/>
</dbReference>
<dbReference type="InterPro" id="IPR053847">
    <property type="entry name" value="DUF6928"/>
</dbReference>
<gene>
    <name evidence="1" type="ORF">AVL62_13850</name>
</gene>
<dbReference type="RefSeq" id="WP_058891951.1">
    <property type="nucleotide sequence ID" value="NZ_LQBL01000030.1"/>
</dbReference>
<protein>
    <submittedName>
        <fullName evidence="1">Uncharacterized protein</fullName>
    </submittedName>
</protein>
<reference evidence="1 2" key="1">
    <citation type="submission" date="2015-12" db="EMBL/GenBank/DDBJ databases">
        <title>Serinicoccus chungangenesis strain CD08_5 genome sequencing and assembly.</title>
        <authorList>
            <person name="Chander A.M."/>
            <person name="Kaur G."/>
            <person name="Nair G.R."/>
            <person name="Dhawan D.K."/>
            <person name="Kochhar R.K."/>
            <person name="Mayilraj S."/>
            <person name="Bhadada S.K."/>
        </authorList>
    </citation>
    <scope>NUCLEOTIDE SEQUENCE [LARGE SCALE GENOMIC DNA]</scope>
    <source>
        <strain evidence="1 2">CD08_5</strain>
    </source>
</reference>
<name>A0A0W8I3R0_9MICO</name>